<accession>C2ENQ8</accession>
<dbReference type="GO" id="GO:0008253">
    <property type="term" value="F:5'-nucleotidase activity"/>
    <property type="evidence" value="ECO:0007669"/>
    <property type="project" value="InterPro"/>
</dbReference>
<dbReference type="NCBIfam" id="TIGR01549">
    <property type="entry name" value="HAD-SF-IA-v1"/>
    <property type="match status" value="1"/>
</dbReference>
<organism evidence="1 2">
    <name type="scientific">Lactobacillus ultunensis DSM 16047</name>
    <dbReference type="NCBI Taxonomy" id="525365"/>
    <lineage>
        <taxon>Bacteria</taxon>
        <taxon>Bacillati</taxon>
        <taxon>Bacillota</taxon>
        <taxon>Bacilli</taxon>
        <taxon>Lactobacillales</taxon>
        <taxon>Lactobacillaceae</taxon>
        <taxon>Lactobacillus</taxon>
    </lineage>
</organism>
<dbReference type="SFLD" id="SFLDS00003">
    <property type="entry name" value="Haloacid_Dehalogenase"/>
    <property type="match status" value="1"/>
</dbReference>
<comment type="caution">
    <text evidence="1">The sequence shown here is derived from an EMBL/GenBank/DDBJ whole genome shotgun (WGS) entry which is preliminary data.</text>
</comment>
<dbReference type="SFLD" id="SFLDG01129">
    <property type="entry name" value="C1.5:_HAD__Beta-PGM__Phosphata"/>
    <property type="match status" value="1"/>
</dbReference>
<evidence type="ECO:0000313" key="2">
    <source>
        <dbReference type="Proteomes" id="UP000005583"/>
    </source>
</evidence>
<dbReference type="STRING" id="525365.HMPREF0548_1304"/>
<dbReference type="eggNOG" id="COG1011">
    <property type="taxonomic scope" value="Bacteria"/>
</dbReference>
<dbReference type="PRINTS" id="PR00413">
    <property type="entry name" value="HADHALOGNASE"/>
</dbReference>
<dbReference type="InterPro" id="IPR052550">
    <property type="entry name" value="Pyrimidine_5'-ntase_YjjG"/>
</dbReference>
<dbReference type="Pfam" id="PF00702">
    <property type="entry name" value="Hydrolase"/>
    <property type="match status" value="1"/>
</dbReference>
<dbReference type="SFLD" id="SFLDG01135">
    <property type="entry name" value="C1.5.6:_HAD__Beta-PGM__Phospha"/>
    <property type="match status" value="1"/>
</dbReference>
<reference evidence="1 2" key="1">
    <citation type="submission" date="2009-01" db="EMBL/GenBank/DDBJ databases">
        <authorList>
            <person name="Qin X."/>
            <person name="Bachman B."/>
            <person name="Battles P."/>
            <person name="Bell A."/>
            <person name="Bess C."/>
            <person name="Bickham C."/>
            <person name="Chaboub L."/>
            <person name="Chen D."/>
            <person name="Coyle M."/>
            <person name="Deiros D.R."/>
            <person name="Dinh H."/>
            <person name="Forbes L."/>
            <person name="Fowler G."/>
            <person name="Francisco L."/>
            <person name="Fu Q."/>
            <person name="Gubbala S."/>
            <person name="Hale W."/>
            <person name="Han Y."/>
            <person name="Hemphill L."/>
            <person name="Highlander S.K."/>
            <person name="Hirani K."/>
            <person name="Hogues M."/>
            <person name="Jackson L."/>
            <person name="Jakkamsetti A."/>
            <person name="Javaid M."/>
            <person name="Jiang H."/>
            <person name="Korchina V."/>
            <person name="Kovar C."/>
            <person name="Lara F."/>
            <person name="Lee S."/>
            <person name="Mata R."/>
            <person name="Mathew T."/>
            <person name="Moen C."/>
            <person name="Morales K."/>
            <person name="Munidasa M."/>
            <person name="Nazareth L."/>
            <person name="Ngo R."/>
            <person name="Nguyen L."/>
            <person name="Okwuonu G."/>
            <person name="Ongeri F."/>
            <person name="Patil S."/>
            <person name="Petrosino J."/>
            <person name="Pham C."/>
            <person name="Pham P."/>
            <person name="Pu L.-L."/>
            <person name="Puazo M."/>
            <person name="Raj R."/>
            <person name="Reid J."/>
            <person name="Rouhana J."/>
            <person name="Saada N."/>
            <person name="Shang Y."/>
            <person name="Simmons D."/>
            <person name="Thornton R."/>
            <person name="Warren J."/>
            <person name="Weissenberger G."/>
            <person name="Zhang J."/>
            <person name="Zhang L."/>
            <person name="Zhou C."/>
            <person name="Zhu D."/>
            <person name="Muzny D."/>
            <person name="Worley K."/>
            <person name="Gibbs R."/>
        </authorList>
    </citation>
    <scope>NUCLEOTIDE SEQUENCE [LARGE SCALE GENOMIC DNA]</scope>
    <source>
        <strain evidence="1 2">DSM 16047</strain>
    </source>
</reference>
<dbReference type="InterPro" id="IPR036412">
    <property type="entry name" value="HAD-like_sf"/>
</dbReference>
<keyword evidence="1" id="KW-0378">Hydrolase</keyword>
<dbReference type="NCBIfam" id="TIGR01509">
    <property type="entry name" value="HAD-SF-IA-v3"/>
    <property type="match status" value="1"/>
</dbReference>
<dbReference type="EMBL" id="ACGU01000059">
    <property type="protein sequence ID" value="EEJ71830.1"/>
    <property type="molecule type" value="Genomic_DNA"/>
</dbReference>
<proteinExistence type="predicted"/>
<dbReference type="InterPro" id="IPR006439">
    <property type="entry name" value="HAD-SF_hydro_IA"/>
</dbReference>
<dbReference type="PANTHER" id="PTHR47478">
    <property type="match status" value="1"/>
</dbReference>
<keyword evidence="2" id="KW-1185">Reference proteome</keyword>
<dbReference type="InterPro" id="IPR023214">
    <property type="entry name" value="HAD_sf"/>
</dbReference>
<dbReference type="Gene3D" id="3.40.50.1000">
    <property type="entry name" value="HAD superfamily/HAD-like"/>
    <property type="match status" value="1"/>
</dbReference>
<evidence type="ECO:0000313" key="1">
    <source>
        <dbReference type="EMBL" id="EEJ71830.1"/>
    </source>
</evidence>
<dbReference type="NCBIfam" id="TIGR02254">
    <property type="entry name" value="YjjG_YfnB"/>
    <property type="match status" value="1"/>
</dbReference>
<dbReference type="InterPro" id="IPR011951">
    <property type="entry name" value="HAD-SF_hydro_IA_YjjG/PynA"/>
</dbReference>
<dbReference type="SUPFAM" id="SSF56784">
    <property type="entry name" value="HAD-like"/>
    <property type="match status" value="1"/>
</dbReference>
<dbReference type="InterPro" id="IPR023198">
    <property type="entry name" value="PGP-like_dom2"/>
</dbReference>
<dbReference type="HOGENOM" id="CLU_045011_8_1_9"/>
<dbReference type="PANTHER" id="PTHR47478:SF1">
    <property type="entry name" value="PYRIMIDINE 5'-NUCLEOTIDASE YJJG"/>
    <property type="match status" value="1"/>
</dbReference>
<gene>
    <name evidence="1" type="ORF">HMPREF0548_1304</name>
</gene>
<dbReference type="Proteomes" id="UP000005583">
    <property type="component" value="Unassembled WGS sequence"/>
</dbReference>
<dbReference type="CDD" id="cd04305">
    <property type="entry name" value="HAD_Neu5Ac-Pase_like"/>
    <property type="match status" value="1"/>
</dbReference>
<dbReference type="PATRIC" id="fig|525365.8.peg.1315"/>
<sequence length="270" mass="32046">MRKMSTEFLNGEYFSYIRKTAIIKNLRKMRKGLTVLRYKQIIFDVDDTIIDFAATENYALHSLFNAHHWPLSPDLQRQYHAYNQGLWRRLEQGELTYDEISEMTFHDFIKEHLGLEIDGKKAMDEYRSYFGEAHKLLPGVKDTLKFAKRQGYKLTILSNGEKFMQNHRLELAGVKKYFDLIVTSEEAHYSKPNPHAFDYFFSRTEIGPSETVFFGDGLQSDILGAEEYGFDSIWYNHRHRKNTLHLHPIFEVETYPEFVKLIQNDFQKKY</sequence>
<name>C2ENQ8_9LACO</name>
<protein>
    <submittedName>
        <fullName evidence="1">HAD hydrolase, TIGR02254 family</fullName>
    </submittedName>
</protein>
<dbReference type="AlphaFoldDB" id="C2ENQ8"/>
<dbReference type="Gene3D" id="1.10.150.240">
    <property type="entry name" value="Putative phosphatase, domain 2"/>
    <property type="match status" value="1"/>
</dbReference>